<accession>A0A5A7VRL9</accession>
<reference evidence="2 3" key="1">
    <citation type="submission" date="2019-08" db="EMBL/GenBank/DDBJ databases">
        <title>Draft genome sequences of two oriental melons (Cucumis melo L. var makuwa).</title>
        <authorList>
            <person name="Kwon S.-Y."/>
        </authorList>
    </citation>
    <scope>NUCLEOTIDE SEQUENCE [LARGE SCALE GENOMIC DNA]</scope>
    <source>
        <strain evidence="3">cv. SW 3</strain>
        <tissue evidence="2">Leaf</tissue>
    </source>
</reference>
<dbReference type="Proteomes" id="UP000321393">
    <property type="component" value="Unassembled WGS sequence"/>
</dbReference>
<dbReference type="AlphaFoldDB" id="A0A5A7VRL9"/>
<feature type="region of interest" description="Disordered" evidence="1">
    <location>
        <begin position="46"/>
        <end position="76"/>
    </location>
</feature>
<name>A0A5A7VRL9_CUCMM</name>
<sequence length="200" mass="22526">MTFTSFKPMNTLLMSSLYGSPTSQTILLKDSFEASWEVDHLLYKEKKKQRKREGGGPNPNPSRRHAATTVDCSPRTTELQLSRADLSRVSKSITWSLATSSALIRRLPERFCQLPLRVQPCHPATPSPIERRSSKSVKPALPSRSLSYTVAHRAPSIEACKAQPRPRLRNPSRTHVPNLNSRALVFDPELDLHARIFFIA</sequence>
<evidence type="ECO:0000313" key="3">
    <source>
        <dbReference type="Proteomes" id="UP000321393"/>
    </source>
</evidence>
<organism evidence="2 3">
    <name type="scientific">Cucumis melo var. makuwa</name>
    <name type="common">Oriental melon</name>
    <dbReference type="NCBI Taxonomy" id="1194695"/>
    <lineage>
        <taxon>Eukaryota</taxon>
        <taxon>Viridiplantae</taxon>
        <taxon>Streptophyta</taxon>
        <taxon>Embryophyta</taxon>
        <taxon>Tracheophyta</taxon>
        <taxon>Spermatophyta</taxon>
        <taxon>Magnoliopsida</taxon>
        <taxon>eudicotyledons</taxon>
        <taxon>Gunneridae</taxon>
        <taxon>Pentapetalae</taxon>
        <taxon>rosids</taxon>
        <taxon>fabids</taxon>
        <taxon>Cucurbitales</taxon>
        <taxon>Cucurbitaceae</taxon>
        <taxon>Benincaseae</taxon>
        <taxon>Cucumis</taxon>
    </lineage>
</organism>
<protein>
    <submittedName>
        <fullName evidence="2">Uncharacterized protein</fullName>
    </submittedName>
</protein>
<dbReference type="EMBL" id="SSTE01000188">
    <property type="protein sequence ID" value="KAA0067799.1"/>
    <property type="molecule type" value="Genomic_DNA"/>
</dbReference>
<evidence type="ECO:0000313" key="2">
    <source>
        <dbReference type="EMBL" id="KAA0067799.1"/>
    </source>
</evidence>
<comment type="caution">
    <text evidence="2">The sequence shown here is derived from an EMBL/GenBank/DDBJ whole genome shotgun (WGS) entry which is preliminary data.</text>
</comment>
<gene>
    <name evidence="2" type="ORF">E6C27_scaffold2484G00020</name>
</gene>
<evidence type="ECO:0000256" key="1">
    <source>
        <dbReference type="SAM" id="MobiDB-lite"/>
    </source>
</evidence>
<proteinExistence type="predicted"/>